<proteinExistence type="predicted"/>
<dbReference type="Proteomes" id="UP000325315">
    <property type="component" value="Unassembled WGS sequence"/>
</dbReference>
<comment type="caution">
    <text evidence="1">The sequence shown here is derived from an EMBL/GenBank/DDBJ whole genome shotgun (WGS) entry which is preliminary data.</text>
</comment>
<name>A0A5B6VKG4_9ROSI</name>
<accession>A0A5B6VKG4</accession>
<reference evidence="2" key="1">
    <citation type="journal article" date="2019" name="Plant Biotechnol. J.">
        <title>Genome sequencing of the Australian wild diploid species Gossypium australe highlights disease resistance and delayed gland morphogenesis.</title>
        <authorList>
            <person name="Cai Y."/>
            <person name="Cai X."/>
            <person name="Wang Q."/>
            <person name="Wang P."/>
            <person name="Zhang Y."/>
            <person name="Cai C."/>
            <person name="Xu Y."/>
            <person name="Wang K."/>
            <person name="Zhou Z."/>
            <person name="Wang C."/>
            <person name="Geng S."/>
            <person name="Li B."/>
            <person name="Dong Q."/>
            <person name="Hou Y."/>
            <person name="Wang H."/>
            <person name="Ai P."/>
            <person name="Liu Z."/>
            <person name="Yi F."/>
            <person name="Sun M."/>
            <person name="An G."/>
            <person name="Cheng J."/>
            <person name="Zhang Y."/>
            <person name="Shi Q."/>
            <person name="Xie Y."/>
            <person name="Shi X."/>
            <person name="Chang Y."/>
            <person name="Huang F."/>
            <person name="Chen Y."/>
            <person name="Hong S."/>
            <person name="Mi L."/>
            <person name="Sun Q."/>
            <person name="Zhang L."/>
            <person name="Zhou B."/>
            <person name="Peng R."/>
            <person name="Zhang X."/>
            <person name="Liu F."/>
        </authorList>
    </citation>
    <scope>NUCLEOTIDE SEQUENCE [LARGE SCALE GENOMIC DNA]</scope>
    <source>
        <strain evidence="2">cv. PA1801</strain>
    </source>
</reference>
<gene>
    <name evidence="1" type="ORF">EPI10_015553</name>
</gene>
<keyword evidence="2" id="KW-1185">Reference proteome</keyword>
<evidence type="ECO:0000313" key="2">
    <source>
        <dbReference type="Proteomes" id="UP000325315"/>
    </source>
</evidence>
<organism evidence="1 2">
    <name type="scientific">Gossypium australe</name>
    <dbReference type="NCBI Taxonomy" id="47621"/>
    <lineage>
        <taxon>Eukaryota</taxon>
        <taxon>Viridiplantae</taxon>
        <taxon>Streptophyta</taxon>
        <taxon>Embryophyta</taxon>
        <taxon>Tracheophyta</taxon>
        <taxon>Spermatophyta</taxon>
        <taxon>Magnoliopsida</taxon>
        <taxon>eudicotyledons</taxon>
        <taxon>Gunneridae</taxon>
        <taxon>Pentapetalae</taxon>
        <taxon>rosids</taxon>
        <taxon>malvids</taxon>
        <taxon>Malvales</taxon>
        <taxon>Malvaceae</taxon>
        <taxon>Malvoideae</taxon>
        <taxon>Gossypium</taxon>
    </lineage>
</organism>
<protein>
    <submittedName>
        <fullName evidence="1">Tyrosine decarboxylase 1-like</fullName>
    </submittedName>
</protein>
<sequence>MEVRDELENILDHEDLFWRQKARCDWLQLGDRNTNFFIVRRKFNRITSLRIDNWEWCSDQDILQNKAVEFFGKLYGEAPSVLRDIPNNGIPCLNTSEITFLETVITNEEIKRALLDMAPLKALGSDGFHAHFFQSQWDILGNGVCQWGKDVFDGKPVEPNLNNTLIVLIPKKESPEDFSTFDPLACAMFFIMIANRFKAIFPKLISYEQVGFIAG</sequence>
<evidence type="ECO:0000313" key="1">
    <source>
        <dbReference type="EMBL" id="KAA3469799.1"/>
    </source>
</evidence>
<dbReference type="AlphaFoldDB" id="A0A5B6VKG4"/>
<dbReference type="OrthoDB" id="1748430at2759"/>
<dbReference type="EMBL" id="SMMG02000006">
    <property type="protein sequence ID" value="KAA3469799.1"/>
    <property type="molecule type" value="Genomic_DNA"/>
</dbReference>